<dbReference type="AlphaFoldDB" id="Q7UNA5"/>
<evidence type="ECO:0000313" key="4">
    <source>
        <dbReference type="Proteomes" id="UP000001025"/>
    </source>
</evidence>
<dbReference type="eggNOG" id="ENOG5031B56">
    <property type="taxonomic scope" value="Bacteria"/>
</dbReference>
<evidence type="ECO:0000256" key="1">
    <source>
        <dbReference type="SAM" id="MobiDB-lite"/>
    </source>
</evidence>
<feature type="transmembrane region" description="Helical" evidence="2">
    <location>
        <begin position="382"/>
        <end position="399"/>
    </location>
</feature>
<feature type="transmembrane region" description="Helical" evidence="2">
    <location>
        <begin position="289"/>
        <end position="311"/>
    </location>
</feature>
<dbReference type="InParanoid" id="Q7UNA5"/>
<keyword evidence="2" id="KW-1133">Transmembrane helix</keyword>
<feature type="transmembrane region" description="Helical" evidence="2">
    <location>
        <begin position="109"/>
        <end position="129"/>
    </location>
</feature>
<evidence type="ECO:0000313" key="3">
    <source>
        <dbReference type="EMBL" id="CAD75514.1"/>
    </source>
</evidence>
<feature type="transmembrane region" description="Helical" evidence="2">
    <location>
        <begin position="358"/>
        <end position="376"/>
    </location>
</feature>
<dbReference type="Proteomes" id="UP000001025">
    <property type="component" value="Chromosome"/>
</dbReference>
<feature type="transmembrane region" description="Helical" evidence="2">
    <location>
        <begin position="141"/>
        <end position="160"/>
    </location>
</feature>
<feature type="transmembrane region" description="Helical" evidence="2">
    <location>
        <begin position="230"/>
        <end position="249"/>
    </location>
</feature>
<feature type="transmembrane region" description="Helical" evidence="2">
    <location>
        <begin position="74"/>
        <end position="97"/>
    </location>
</feature>
<accession>Q7UNA5</accession>
<feature type="transmembrane region" description="Helical" evidence="2">
    <location>
        <begin position="317"/>
        <end position="338"/>
    </location>
</feature>
<proteinExistence type="predicted"/>
<evidence type="ECO:0000256" key="2">
    <source>
        <dbReference type="SAM" id="Phobius"/>
    </source>
</evidence>
<dbReference type="TCDB" id="9.B.147.2.1">
    <property type="family name" value="the 10 tms integral membrane protein (10-imp) family"/>
</dbReference>
<dbReference type="KEGG" id="rba:RB7694"/>
<reference evidence="3 4" key="1">
    <citation type="journal article" date="2003" name="Proc. Natl. Acad. Sci. U.S.A.">
        <title>Complete genome sequence of the marine planctomycete Pirellula sp. strain 1.</title>
        <authorList>
            <person name="Gloeckner F.O."/>
            <person name="Kube M."/>
            <person name="Bauer M."/>
            <person name="Teeling H."/>
            <person name="Lombardot T."/>
            <person name="Ludwig W."/>
            <person name="Gade D."/>
            <person name="Beck A."/>
            <person name="Borzym K."/>
            <person name="Heitmann K."/>
            <person name="Rabus R."/>
            <person name="Schlesner H."/>
            <person name="Amann R."/>
            <person name="Reinhardt R."/>
        </authorList>
    </citation>
    <scope>NUCLEOTIDE SEQUENCE [LARGE SCALE GENOMIC DNA]</scope>
    <source>
        <strain evidence="4">DSM 10527 / NCIMB 13988 / SH1</strain>
    </source>
</reference>
<organism evidence="3 4">
    <name type="scientific">Rhodopirellula baltica (strain DSM 10527 / NCIMB 13988 / SH1)</name>
    <dbReference type="NCBI Taxonomy" id="243090"/>
    <lineage>
        <taxon>Bacteria</taxon>
        <taxon>Pseudomonadati</taxon>
        <taxon>Planctomycetota</taxon>
        <taxon>Planctomycetia</taxon>
        <taxon>Pirellulales</taxon>
        <taxon>Pirellulaceae</taxon>
        <taxon>Rhodopirellula</taxon>
    </lineage>
</organism>
<dbReference type="EMBL" id="BX294146">
    <property type="protein sequence ID" value="CAD75514.1"/>
    <property type="molecule type" value="Genomic_DNA"/>
</dbReference>
<dbReference type="EnsemblBacteria" id="CAD75514">
    <property type="protein sequence ID" value="CAD75514"/>
    <property type="gene ID" value="RB7694"/>
</dbReference>
<keyword evidence="4" id="KW-1185">Reference proteome</keyword>
<dbReference type="STRING" id="243090.RB7694"/>
<dbReference type="HOGENOM" id="CLU_813429_0_0_0"/>
<dbReference type="PATRIC" id="fig|243090.15.peg.3717"/>
<name>Q7UNA5_RHOBA</name>
<sequence length="419" mass="47049">MPHATHTMDPRHRFSGSLDSNCERHRFTRYRDDFGGIPMSVISPSPTTRPEIHRPASRPKETSRTNASTDTKSGFLFSPLIDLVFIANLFWPLIVFVDIFGGTTTHEGLLFWQIYFITAPHRWITIVLVSVDHHKSQDRRWLFAALALAIVTVCVGLQIGTGSLLCLGMIDYVWNAWHFSSQHHGIFRIYQRGSSSKSNLRSSDPFQATSQPPSTIQRFFQNKGSLLQKVFFRGFLLYAIARVAGFGWVDGPFPAVPGIEIFDWAILGIPAAFAIAAIHRFLRSDNQSLAGMLYLLSVMSLFTALLLAAHYQNNRLVIQLALASAIFHSMEYMSIVTWSMKKSGSKASNHPLARLSKIWILFLGIFVLVIGLGNYLLSKGFFETWVTINLVVAFWHYCFDGMLWKSPKRPATASAAGAT</sequence>
<protein>
    <submittedName>
        <fullName evidence="3">Uncharacterized protein</fullName>
    </submittedName>
</protein>
<feature type="compositionally biased region" description="Basic and acidic residues" evidence="1">
    <location>
        <begin position="50"/>
        <end position="63"/>
    </location>
</feature>
<feature type="transmembrane region" description="Helical" evidence="2">
    <location>
        <begin position="261"/>
        <end position="282"/>
    </location>
</feature>
<gene>
    <name evidence="3" type="ordered locus">RB7694</name>
</gene>
<keyword evidence="2" id="KW-0812">Transmembrane</keyword>
<feature type="region of interest" description="Disordered" evidence="1">
    <location>
        <begin position="40"/>
        <end position="69"/>
    </location>
</feature>
<dbReference type="OrthoDB" id="7055466at2"/>
<keyword evidence="2" id="KW-0472">Membrane</keyword>